<proteinExistence type="inferred from homology"/>
<evidence type="ECO:0000256" key="7">
    <source>
        <dbReference type="ARBA" id="ARBA00023137"/>
    </source>
</evidence>
<dbReference type="OrthoDB" id="9775724at2"/>
<dbReference type="CDD" id="cd05387">
    <property type="entry name" value="BY-kinase"/>
    <property type="match status" value="1"/>
</dbReference>
<dbReference type="RefSeq" id="WP_054343139.1">
    <property type="nucleotide sequence ID" value="NZ_FTOE01000001.1"/>
</dbReference>
<accession>A0A1N7JE93</accession>
<dbReference type="STRING" id="619304.SAMN05421760_1011015"/>
<name>A0A1N7JE93_9GAMM</name>
<evidence type="ECO:0000259" key="9">
    <source>
        <dbReference type="Pfam" id="PF13614"/>
    </source>
</evidence>
<evidence type="ECO:0000256" key="3">
    <source>
        <dbReference type="ARBA" id="ARBA00022679"/>
    </source>
</evidence>
<dbReference type="InterPro" id="IPR050445">
    <property type="entry name" value="Bact_polysacc_biosynth/exp"/>
</dbReference>
<evidence type="ECO:0000256" key="4">
    <source>
        <dbReference type="ARBA" id="ARBA00022741"/>
    </source>
</evidence>
<organism evidence="10 11">
    <name type="scientific">Neptunomonas antarctica</name>
    <dbReference type="NCBI Taxonomy" id="619304"/>
    <lineage>
        <taxon>Bacteria</taxon>
        <taxon>Pseudomonadati</taxon>
        <taxon>Pseudomonadota</taxon>
        <taxon>Gammaproteobacteria</taxon>
        <taxon>Oceanospirillales</taxon>
        <taxon>Oceanospirillaceae</taxon>
        <taxon>Neptunomonas</taxon>
    </lineage>
</organism>
<feature type="domain" description="AAA" evidence="9">
    <location>
        <begin position="117"/>
        <end position="250"/>
    </location>
</feature>
<dbReference type="PANTHER" id="PTHR32309:SF13">
    <property type="entry name" value="FERRIC ENTEROBACTIN TRANSPORT PROTEIN FEPE"/>
    <property type="match status" value="1"/>
</dbReference>
<evidence type="ECO:0000313" key="11">
    <source>
        <dbReference type="Proteomes" id="UP000185999"/>
    </source>
</evidence>
<evidence type="ECO:0000256" key="2">
    <source>
        <dbReference type="ARBA" id="ARBA00011903"/>
    </source>
</evidence>
<gene>
    <name evidence="10" type="ORF">SAMN05421760_1011015</name>
</gene>
<evidence type="ECO:0000256" key="8">
    <source>
        <dbReference type="ARBA" id="ARBA00051245"/>
    </source>
</evidence>
<dbReference type="InterPro" id="IPR027417">
    <property type="entry name" value="P-loop_NTPase"/>
</dbReference>
<dbReference type="EMBL" id="FTOE01000001">
    <property type="protein sequence ID" value="SIS47574.1"/>
    <property type="molecule type" value="Genomic_DNA"/>
</dbReference>
<dbReference type="SUPFAM" id="SSF52540">
    <property type="entry name" value="P-loop containing nucleoside triphosphate hydrolases"/>
    <property type="match status" value="1"/>
</dbReference>
<dbReference type="AlphaFoldDB" id="A0A1N7JE93"/>
<keyword evidence="7" id="KW-0829">Tyrosine-protein kinase</keyword>
<comment type="catalytic activity">
    <reaction evidence="8">
        <text>L-tyrosyl-[protein] + ATP = O-phospho-L-tyrosyl-[protein] + ADP + H(+)</text>
        <dbReference type="Rhea" id="RHEA:10596"/>
        <dbReference type="Rhea" id="RHEA-COMP:10136"/>
        <dbReference type="Rhea" id="RHEA-COMP:20101"/>
        <dbReference type="ChEBI" id="CHEBI:15378"/>
        <dbReference type="ChEBI" id="CHEBI:30616"/>
        <dbReference type="ChEBI" id="CHEBI:46858"/>
        <dbReference type="ChEBI" id="CHEBI:61978"/>
        <dbReference type="ChEBI" id="CHEBI:456216"/>
        <dbReference type="EC" id="2.7.10.2"/>
    </reaction>
</comment>
<dbReference type="InterPro" id="IPR005702">
    <property type="entry name" value="Wzc-like_C"/>
</dbReference>
<dbReference type="GO" id="GO:0004713">
    <property type="term" value="F:protein tyrosine kinase activity"/>
    <property type="evidence" value="ECO:0007669"/>
    <property type="project" value="TreeGrafter"/>
</dbReference>
<evidence type="ECO:0000256" key="1">
    <source>
        <dbReference type="ARBA" id="ARBA00007316"/>
    </source>
</evidence>
<comment type="similarity">
    <text evidence="1">Belongs to the CpsD/CapB family.</text>
</comment>
<evidence type="ECO:0000313" key="10">
    <source>
        <dbReference type="EMBL" id="SIS47574.1"/>
    </source>
</evidence>
<dbReference type="EC" id="2.7.10.2" evidence="2"/>
<dbReference type="GO" id="GO:0005886">
    <property type="term" value="C:plasma membrane"/>
    <property type="evidence" value="ECO:0007669"/>
    <property type="project" value="TreeGrafter"/>
</dbReference>
<keyword evidence="6" id="KW-0067">ATP-binding</keyword>
<dbReference type="NCBIfam" id="TIGR03018">
    <property type="entry name" value="pepcterm_TyrKin"/>
    <property type="match status" value="1"/>
</dbReference>
<keyword evidence="5 10" id="KW-0418">Kinase</keyword>
<dbReference type="PANTHER" id="PTHR32309">
    <property type="entry name" value="TYROSINE-PROTEIN KINASE"/>
    <property type="match status" value="1"/>
</dbReference>
<dbReference type="Pfam" id="PF13614">
    <property type="entry name" value="AAA_31"/>
    <property type="match status" value="1"/>
</dbReference>
<keyword evidence="11" id="KW-1185">Reference proteome</keyword>
<sequence length="317" mass="34307">MSIIERAVKRLDTKSDSEKNNQSLIKDTVFSGTQSSEKVTPDEVVVSEVKDKILKSQEDDSSIDNMVHIPFARLSSLGMVTPNAPSAPIAEEFRSIKRPLLLNIEGKGAAQVDHANLIMVASALSGEGKTFSAINLAMSIALEQGKSVLFVDADVSKAAAGSLLGVPDKAPGLIDLLENKGLAFHDVVLKCNIPNLRILPAGNLHQRSTELLASDNMRALMIEISQRYSDRVIIFDSPPLLLTTESRVLSNFMGQIVFIVAAEQTSQEAVVEALQYLNSDSIVGMVLNKVQRQTVGKYGYGYGYGGRQSESQSVTLE</sequence>
<dbReference type="InterPro" id="IPR025669">
    <property type="entry name" value="AAA_dom"/>
</dbReference>
<evidence type="ECO:0000256" key="6">
    <source>
        <dbReference type="ARBA" id="ARBA00022840"/>
    </source>
</evidence>
<reference evidence="11" key="1">
    <citation type="submission" date="2017-01" db="EMBL/GenBank/DDBJ databases">
        <authorList>
            <person name="Varghese N."/>
            <person name="Submissions S."/>
        </authorList>
    </citation>
    <scope>NUCLEOTIDE SEQUENCE [LARGE SCALE GENOMIC DNA]</scope>
    <source>
        <strain evidence="11">DSM 22306</strain>
    </source>
</reference>
<keyword evidence="4" id="KW-0547">Nucleotide-binding</keyword>
<dbReference type="Proteomes" id="UP000185999">
    <property type="component" value="Unassembled WGS sequence"/>
</dbReference>
<protein>
    <recommendedName>
        <fullName evidence="2">non-specific protein-tyrosine kinase</fullName>
        <ecNumber evidence="2">2.7.10.2</ecNumber>
    </recommendedName>
</protein>
<keyword evidence="3" id="KW-0808">Transferase</keyword>
<evidence type="ECO:0000256" key="5">
    <source>
        <dbReference type="ARBA" id="ARBA00022777"/>
    </source>
</evidence>
<dbReference type="Gene3D" id="3.40.50.300">
    <property type="entry name" value="P-loop containing nucleotide triphosphate hydrolases"/>
    <property type="match status" value="1"/>
</dbReference>